<feature type="transmembrane region" description="Helical" evidence="10">
    <location>
        <begin position="331"/>
        <end position="350"/>
    </location>
</feature>
<feature type="transmembrane region" description="Helical" evidence="10">
    <location>
        <begin position="401"/>
        <end position="424"/>
    </location>
</feature>
<reference evidence="12 13" key="1">
    <citation type="submission" date="2017-10" db="EMBL/GenBank/DDBJ databases">
        <title>Comparative genomics in systemic dimorphic fungi from Ajellomycetaceae.</title>
        <authorList>
            <person name="Munoz J.F."/>
            <person name="Mcewen J.G."/>
            <person name="Clay O.K."/>
            <person name="Cuomo C.A."/>
        </authorList>
    </citation>
    <scope>NUCLEOTIDE SEQUENCE [LARGE SCALE GENOMIC DNA]</scope>
    <source>
        <strain evidence="12 13">UAMH7299</strain>
    </source>
</reference>
<comment type="caution">
    <text evidence="12">The sequence shown here is derived from an EMBL/GenBank/DDBJ whole genome shotgun (WGS) entry which is preliminary data.</text>
</comment>
<comment type="subcellular location">
    <subcellularLocation>
        <location evidence="1 10">Endoplasmic reticulum membrane</location>
        <topology evidence="1 10">Multi-pass membrane protein</topology>
    </subcellularLocation>
</comment>
<evidence type="ECO:0000256" key="2">
    <source>
        <dbReference type="ARBA" id="ARBA00004922"/>
    </source>
</evidence>
<dbReference type="Proteomes" id="UP000224634">
    <property type="component" value="Unassembled WGS sequence"/>
</dbReference>
<keyword evidence="8 10" id="KW-1133">Transmembrane helix</keyword>
<evidence type="ECO:0000256" key="4">
    <source>
        <dbReference type="ARBA" id="ARBA00022676"/>
    </source>
</evidence>
<dbReference type="GO" id="GO:0000026">
    <property type="term" value="F:alpha-1,2-mannosyltransferase activity"/>
    <property type="evidence" value="ECO:0007669"/>
    <property type="project" value="TreeGrafter"/>
</dbReference>
<evidence type="ECO:0000313" key="13">
    <source>
        <dbReference type="Proteomes" id="UP000224634"/>
    </source>
</evidence>
<dbReference type="GO" id="GO:0005789">
    <property type="term" value="C:endoplasmic reticulum membrane"/>
    <property type="evidence" value="ECO:0007669"/>
    <property type="project" value="UniProtKB-SubCell"/>
</dbReference>
<keyword evidence="7 10" id="KW-0256">Endoplasmic reticulum</keyword>
<evidence type="ECO:0000256" key="5">
    <source>
        <dbReference type="ARBA" id="ARBA00022679"/>
    </source>
</evidence>
<feature type="transmembrane region" description="Helical" evidence="10">
    <location>
        <begin position="146"/>
        <end position="173"/>
    </location>
</feature>
<protein>
    <recommendedName>
        <fullName evidence="10">Mannosyltransferase</fullName>
        <ecNumber evidence="10">2.4.1.-</ecNumber>
    </recommendedName>
</protein>
<evidence type="ECO:0000256" key="7">
    <source>
        <dbReference type="ARBA" id="ARBA00022824"/>
    </source>
</evidence>
<proteinExistence type="inferred from homology"/>
<evidence type="ECO:0000256" key="1">
    <source>
        <dbReference type="ARBA" id="ARBA00004477"/>
    </source>
</evidence>
<dbReference type="EC" id="2.4.1.-" evidence="10"/>
<evidence type="ECO:0000256" key="10">
    <source>
        <dbReference type="RuleBase" id="RU363075"/>
    </source>
</evidence>
<sequence>MAPAREQPSAAQGHADGVSRTNPKAVPPPFYLPLNVAFYLCLLSNTLAAALAPIQDCDEVFNYWEPTHYLDHGYGLQTWEYSPEYSIRSWLYIAFHALISKSLSIFARSKTAQFYFVRVALAVICTACETRLYSSISRSLNPRIGILFLMVVLFSPGMFHASAALLPSSFAMYTSMMGLASFMDSRGGRNTPRVIMWFGIGAIVGWPFAGALVLPFVLEDVMVALASKSVLPTFFRLANGALRCLIILAIEVAVDSFFYRKLVIVPWNIVAYNVFGGSGKGPDIFGTEPWTFYIRNLLLNFNIWFVLALAVAPLLLLQALFRSQTTTKQTLVRSIAFVSPFYLWFAIFTFQPHKEERFMYPAYPFLALNAAIAFHIILSYIGSSNPKELVGRISPKVKFTVVTTCVLVAFNIGLLRTVGMVTAYNAPLKIFHPLQTPEVASRGNTLCIGKEWYRFPSSYFLPNNMRAKFIKSEFDGLLPGEFAERKSRQDPFPGTYMTPSGMNNRNEEDPDKYIDISQCAFLVDSYFEGDQESNLQPHYVLDHSNWEELSCSHFLDSSRTGLLARTLWTPNFPFIPSKLQRKWGRYCLLGRRSKASSDV</sequence>
<feature type="transmembrane region" description="Helical" evidence="10">
    <location>
        <begin position="194"/>
        <end position="217"/>
    </location>
</feature>
<dbReference type="InterPro" id="IPR005599">
    <property type="entry name" value="GPI_mannosylTrfase"/>
</dbReference>
<evidence type="ECO:0000256" key="11">
    <source>
        <dbReference type="SAM" id="MobiDB-lite"/>
    </source>
</evidence>
<organism evidence="12 13">
    <name type="scientific">Polytolypa hystricis (strain UAMH7299)</name>
    <dbReference type="NCBI Taxonomy" id="1447883"/>
    <lineage>
        <taxon>Eukaryota</taxon>
        <taxon>Fungi</taxon>
        <taxon>Dikarya</taxon>
        <taxon>Ascomycota</taxon>
        <taxon>Pezizomycotina</taxon>
        <taxon>Eurotiomycetes</taxon>
        <taxon>Eurotiomycetidae</taxon>
        <taxon>Onygenales</taxon>
        <taxon>Onygenales incertae sedis</taxon>
        <taxon>Polytolypa</taxon>
    </lineage>
</organism>
<dbReference type="Pfam" id="PF03901">
    <property type="entry name" value="Glyco_transf_22"/>
    <property type="match status" value="1"/>
</dbReference>
<keyword evidence="13" id="KW-1185">Reference proteome</keyword>
<dbReference type="GO" id="GO:0006487">
    <property type="term" value="P:protein N-linked glycosylation"/>
    <property type="evidence" value="ECO:0007669"/>
    <property type="project" value="TreeGrafter"/>
</dbReference>
<dbReference type="AlphaFoldDB" id="A0A2B7XPE5"/>
<feature type="transmembrane region" description="Helical" evidence="10">
    <location>
        <begin position="237"/>
        <end position="259"/>
    </location>
</feature>
<accession>A0A2B7XPE5</accession>
<dbReference type="EMBL" id="PDNA01000138">
    <property type="protein sequence ID" value="PGH11036.1"/>
    <property type="molecule type" value="Genomic_DNA"/>
</dbReference>
<comment type="pathway">
    <text evidence="2">Protein modification; protein glycosylation.</text>
</comment>
<evidence type="ECO:0000256" key="9">
    <source>
        <dbReference type="ARBA" id="ARBA00023136"/>
    </source>
</evidence>
<evidence type="ECO:0000256" key="3">
    <source>
        <dbReference type="ARBA" id="ARBA00007063"/>
    </source>
</evidence>
<keyword evidence="5" id="KW-0808">Transferase</keyword>
<feature type="transmembrane region" description="Helical" evidence="10">
    <location>
        <begin position="114"/>
        <end position="134"/>
    </location>
</feature>
<evidence type="ECO:0000313" key="12">
    <source>
        <dbReference type="EMBL" id="PGH11036.1"/>
    </source>
</evidence>
<feature type="transmembrane region" description="Helical" evidence="10">
    <location>
        <begin position="362"/>
        <end position="381"/>
    </location>
</feature>
<dbReference type="OrthoDB" id="497541at2759"/>
<dbReference type="STRING" id="1447883.A0A2B7XPE5"/>
<feature type="transmembrane region" description="Helical" evidence="10">
    <location>
        <begin position="297"/>
        <end position="319"/>
    </location>
</feature>
<keyword evidence="6 10" id="KW-0812">Transmembrane</keyword>
<evidence type="ECO:0000256" key="8">
    <source>
        <dbReference type="ARBA" id="ARBA00022989"/>
    </source>
</evidence>
<gene>
    <name evidence="12" type="ORF">AJ80_07312</name>
</gene>
<dbReference type="UniPathway" id="UPA00378"/>
<keyword evidence="9 10" id="KW-0472">Membrane</keyword>
<dbReference type="PANTHER" id="PTHR22760">
    <property type="entry name" value="GLYCOSYLTRANSFERASE"/>
    <property type="match status" value="1"/>
</dbReference>
<comment type="similarity">
    <text evidence="3 10">Belongs to the glycosyltransferase 22 family.</text>
</comment>
<feature type="transmembrane region" description="Helical" evidence="10">
    <location>
        <begin position="30"/>
        <end position="54"/>
    </location>
</feature>
<name>A0A2B7XPE5_POLH7</name>
<evidence type="ECO:0000256" key="6">
    <source>
        <dbReference type="ARBA" id="ARBA00022692"/>
    </source>
</evidence>
<keyword evidence="4 10" id="KW-0328">Glycosyltransferase</keyword>
<dbReference type="PANTHER" id="PTHR22760:SF2">
    <property type="entry name" value="ALPHA-1,2-MANNOSYLTRANSFERASE ALG9"/>
    <property type="match status" value="1"/>
</dbReference>
<feature type="region of interest" description="Disordered" evidence="11">
    <location>
        <begin position="1"/>
        <end position="22"/>
    </location>
</feature>
<feature type="transmembrane region" description="Helical" evidence="10">
    <location>
        <begin position="89"/>
        <end position="107"/>
    </location>
</feature>